<gene>
    <name evidence="6" type="ORF">DEM27_25275</name>
</gene>
<comment type="caution">
    <text evidence="6">The sequence shown here is derived from an EMBL/GenBank/DDBJ whole genome shotgun (WGS) entry which is preliminary data.</text>
</comment>
<dbReference type="SUPFAM" id="SSF47413">
    <property type="entry name" value="lambda repressor-like DNA-binding domains"/>
    <property type="match status" value="1"/>
</dbReference>
<dbReference type="Proteomes" id="UP000245252">
    <property type="component" value="Unassembled WGS sequence"/>
</dbReference>
<dbReference type="EMBL" id="QFBC01000015">
    <property type="protein sequence ID" value="PWE53551.1"/>
    <property type="molecule type" value="Genomic_DNA"/>
</dbReference>
<dbReference type="CDD" id="cd01392">
    <property type="entry name" value="HTH_LacI"/>
    <property type="match status" value="1"/>
</dbReference>
<keyword evidence="2" id="KW-0238">DNA-binding</keyword>
<dbReference type="PANTHER" id="PTHR30146">
    <property type="entry name" value="LACI-RELATED TRANSCRIPTIONAL REPRESSOR"/>
    <property type="match status" value="1"/>
</dbReference>
<feature type="domain" description="HTH lacI-type" evidence="5">
    <location>
        <begin position="29"/>
        <end position="83"/>
    </location>
</feature>
<keyword evidence="3" id="KW-0804">Transcription</keyword>
<dbReference type="Pfam" id="PF00356">
    <property type="entry name" value="LacI"/>
    <property type="match status" value="1"/>
</dbReference>
<dbReference type="GO" id="GO:0003700">
    <property type="term" value="F:DNA-binding transcription factor activity"/>
    <property type="evidence" value="ECO:0007669"/>
    <property type="project" value="TreeGrafter"/>
</dbReference>
<protein>
    <submittedName>
        <fullName evidence="6">Transcriptional regulator</fullName>
    </submittedName>
</protein>
<evidence type="ECO:0000256" key="2">
    <source>
        <dbReference type="ARBA" id="ARBA00023125"/>
    </source>
</evidence>
<dbReference type="InterPro" id="IPR028082">
    <property type="entry name" value="Peripla_BP_I"/>
</dbReference>
<name>A0A2U2DJW7_9HYPH</name>
<proteinExistence type="predicted"/>
<evidence type="ECO:0000256" key="3">
    <source>
        <dbReference type="ARBA" id="ARBA00023163"/>
    </source>
</evidence>
<dbReference type="OrthoDB" id="7170131at2"/>
<dbReference type="SUPFAM" id="SSF53822">
    <property type="entry name" value="Periplasmic binding protein-like I"/>
    <property type="match status" value="1"/>
</dbReference>
<sequence length="358" mass="39212">MLRRGASVGDDIVSRNQNRKVSRRSSGRPTIADVAKLAGVAAITVSRALRDPSLVSAELRAQIDTAVVQLGYAPDPNARALASSRADVIGVLVPSLTNIVFADTVRGIYDELGESPLQILMGNTHYSPREEERLVRMFLSQRPSALIVSGVDQTETTRKLLETAGCPVVQIMELGEDPVDMLVGFSHFEGGKTATNHLLEAGYRRIGFIGARMDPRSQRRLAGYRWAMEEARLFDPKLVTTTLTPSSMPLGGQLLADALAKAHDLDAVFCNNDDLAMGVLFECQRAAIAVPQRMGICGFNDLDMMRVAHPPLTSVRTPRYDIGRRSVQMVRDRLADRAVSPAIVDLGFELQIRESTMR</sequence>
<evidence type="ECO:0000256" key="4">
    <source>
        <dbReference type="SAM" id="MobiDB-lite"/>
    </source>
</evidence>
<feature type="region of interest" description="Disordered" evidence="4">
    <location>
        <begin position="1"/>
        <end position="27"/>
    </location>
</feature>
<feature type="compositionally biased region" description="Basic residues" evidence="4">
    <location>
        <begin position="17"/>
        <end position="26"/>
    </location>
</feature>
<dbReference type="GO" id="GO:0000976">
    <property type="term" value="F:transcription cis-regulatory region binding"/>
    <property type="evidence" value="ECO:0007669"/>
    <property type="project" value="TreeGrafter"/>
</dbReference>
<evidence type="ECO:0000313" key="7">
    <source>
        <dbReference type="Proteomes" id="UP000245252"/>
    </source>
</evidence>
<evidence type="ECO:0000256" key="1">
    <source>
        <dbReference type="ARBA" id="ARBA00023015"/>
    </source>
</evidence>
<evidence type="ECO:0000313" key="6">
    <source>
        <dbReference type="EMBL" id="PWE53551.1"/>
    </source>
</evidence>
<reference evidence="6 7" key="1">
    <citation type="submission" date="2018-05" db="EMBL/GenBank/DDBJ databases">
        <title>The draft genome of strain NS-104.</title>
        <authorList>
            <person name="Hang P."/>
            <person name="Jiang J."/>
        </authorList>
    </citation>
    <scope>NUCLEOTIDE SEQUENCE [LARGE SCALE GENOMIC DNA]</scope>
    <source>
        <strain evidence="6 7">NS-104</strain>
    </source>
</reference>
<evidence type="ECO:0000259" key="5">
    <source>
        <dbReference type="PROSITE" id="PS50932"/>
    </source>
</evidence>
<dbReference type="Pfam" id="PF13377">
    <property type="entry name" value="Peripla_BP_3"/>
    <property type="match status" value="1"/>
</dbReference>
<dbReference type="InterPro" id="IPR046335">
    <property type="entry name" value="LacI/GalR-like_sensor"/>
</dbReference>
<accession>A0A2U2DJW7</accession>
<dbReference type="Gene3D" id="1.10.260.40">
    <property type="entry name" value="lambda repressor-like DNA-binding domains"/>
    <property type="match status" value="1"/>
</dbReference>
<dbReference type="InterPro" id="IPR000843">
    <property type="entry name" value="HTH_LacI"/>
</dbReference>
<dbReference type="PANTHER" id="PTHR30146:SF2">
    <property type="entry name" value="HTH-TYPE TRANSCRIPTIONAL REGULATOR GNTR"/>
    <property type="match status" value="1"/>
</dbReference>
<dbReference type="PROSITE" id="PS50932">
    <property type="entry name" value="HTH_LACI_2"/>
    <property type="match status" value="1"/>
</dbReference>
<dbReference type="InterPro" id="IPR010982">
    <property type="entry name" value="Lambda_DNA-bd_dom_sf"/>
</dbReference>
<dbReference type="AlphaFoldDB" id="A0A2U2DJW7"/>
<dbReference type="Gene3D" id="3.40.50.2300">
    <property type="match status" value="2"/>
</dbReference>
<keyword evidence="7" id="KW-1185">Reference proteome</keyword>
<dbReference type="CDD" id="cd01575">
    <property type="entry name" value="PBP1_GntR"/>
    <property type="match status" value="1"/>
</dbReference>
<keyword evidence="1" id="KW-0805">Transcription regulation</keyword>
<dbReference type="SMART" id="SM00354">
    <property type="entry name" value="HTH_LACI"/>
    <property type="match status" value="1"/>
</dbReference>
<organism evidence="6 7">
    <name type="scientific">Metarhizobium album</name>
    <dbReference type="NCBI Taxonomy" id="2182425"/>
    <lineage>
        <taxon>Bacteria</taxon>
        <taxon>Pseudomonadati</taxon>
        <taxon>Pseudomonadota</taxon>
        <taxon>Alphaproteobacteria</taxon>
        <taxon>Hyphomicrobiales</taxon>
        <taxon>Rhizobiaceae</taxon>
        <taxon>Metarhizobium</taxon>
    </lineage>
</organism>